<proteinExistence type="predicted"/>
<feature type="compositionally biased region" description="Polar residues" evidence="1">
    <location>
        <begin position="43"/>
        <end position="64"/>
    </location>
</feature>
<feature type="compositionally biased region" description="Polar residues" evidence="1">
    <location>
        <begin position="98"/>
        <end position="128"/>
    </location>
</feature>
<reference evidence="2" key="1">
    <citation type="journal article" date="2022" name="Int. J. Mol. Sci.">
        <title>Draft Genome of Tanacetum Coccineum: Genomic Comparison of Closely Related Tanacetum-Family Plants.</title>
        <authorList>
            <person name="Yamashiro T."/>
            <person name="Shiraishi A."/>
            <person name="Nakayama K."/>
            <person name="Satake H."/>
        </authorList>
    </citation>
    <scope>NUCLEOTIDE SEQUENCE</scope>
</reference>
<comment type="caution">
    <text evidence="2">The sequence shown here is derived from an EMBL/GenBank/DDBJ whole genome shotgun (WGS) entry which is preliminary data.</text>
</comment>
<gene>
    <name evidence="2" type="ORF">Tco_0908661</name>
</gene>
<dbReference type="EMBL" id="BQNB010014456">
    <property type="protein sequence ID" value="GJT28386.1"/>
    <property type="molecule type" value="Genomic_DNA"/>
</dbReference>
<sequence length="264" mass="29514">METKFDKPSVVRQPNAQRIPKPSVLGKPAPFSDSLERKHFSKTKSVPKTNVSEGLSKPVTTQNLPQTARKAVSNTNVIKPGMYRIDTRTTQTRAPQLPQTYRNTNPRVSTSTGVAHRTNVSRPQPRSTQMKDKVVPNTSQVKFKKTEVEDYHRISSISNQTKSVTACNDSLKSRTSNVNVVCATCGKCVFNSNHDACVSKYLNDVNARTKKPKVVPISTRKPKSQANKSIATYRKKTVASESTIINSKSYYRMLHEKTSKAWKC</sequence>
<organism evidence="2 3">
    <name type="scientific">Tanacetum coccineum</name>
    <dbReference type="NCBI Taxonomy" id="301880"/>
    <lineage>
        <taxon>Eukaryota</taxon>
        <taxon>Viridiplantae</taxon>
        <taxon>Streptophyta</taxon>
        <taxon>Embryophyta</taxon>
        <taxon>Tracheophyta</taxon>
        <taxon>Spermatophyta</taxon>
        <taxon>Magnoliopsida</taxon>
        <taxon>eudicotyledons</taxon>
        <taxon>Gunneridae</taxon>
        <taxon>Pentapetalae</taxon>
        <taxon>asterids</taxon>
        <taxon>campanulids</taxon>
        <taxon>Asterales</taxon>
        <taxon>Asteraceae</taxon>
        <taxon>Asteroideae</taxon>
        <taxon>Anthemideae</taxon>
        <taxon>Anthemidinae</taxon>
        <taxon>Tanacetum</taxon>
    </lineage>
</organism>
<protein>
    <submittedName>
        <fullName evidence="2">Uncharacterized protein</fullName>
    </submittedName>
</protein>
<reference evidence="2" key="2">
    <citation type="submission" date="2022-01" db="EMBL/GenBank/DDBJ databases">
        <authorList>
            <person name="Yamashiro T."/>
            <person name="Shiraishi A."/>
            <person name="Satake H."/>
            <person name="Nakayama K."/>
        </authorList>
    </citation>
    <scope>NUCLEOTIDE SEQUENCE</scope>
</reference>
<feature type="region of interest" description="Disordered" evidence="1">
    <location>
        <begin position="98"/>
        <end position="132"/>
    </location>
</feature>
<accession>A0ABQ5CMT4</accession>
<keyword evidence="3" id="KW-1185">Reference proteome</keyword>
<feature type="region of interest" description="Disordered" evidence="1">
    <location>
        <begin position="1"/>
        <end position="64"/>
    </location>
</feature>
<name>A0ABQ5CMT4_9ASTR</name>
<evidence type="ECO:0000256" key="1">
    <source>
        <dbReference type="SAM" id="MobiDB-lite"/>
    </source>
</evidence>
<evidence type="ECO:0000313" key="2">
    <source>
        <dbReference type="EMBL" id="GJT28386.1"/>
    </source>
</evidence>
<evidence type="ECO:0000313" key="3">
    <source>
        <dbReference type="Proteomes" id="UP001151760"/>
    </source>
</evidence>
<dbReference type="Proteomes" id="UP001151760">
    <property type="component" value="Unassembled WGS sequence"/>
</dbReference>